<protein>
    <submittedName>
        <fullName evidence="4">Sulfurtransferase</fullName>
    </submittedName>
</protein>
<feature type="domain" description="Rhodanese" evidence="3">
    <location>
        <begin position="91"/>
        <end position="181"/>
    </location>
</feature>
<dbReference type="InterPro" id="IPR050229">
    <property type="entry name" value="GlpE_sulfurtransferase"/>
</dbReference>
<sequence length="181" mass="19756">MAFPETFGARKKPQPTSGATIGNDTRRRNHGIFYNDRILLIIFRWFVKFFADYTNLALIAIALVSGGMLAWPVFKRGGRGLSTMEATQLINRKGAVVLDVRTAEEFATGHLPSARNVPLDDVEQKVAGIIKNKAAPVLIVCKSGQRSARAQTLLRNLGYAESFSLQGGVAAWQEAGLPVVK</sequence>
<dbReference type="InterPro" id="IPR036873">
    <property type="entry name" value="Rhodanese-like_dom_sf"/>
</dbReference>
<dbReference type="PROSITE" id="PS50206">
    <property type="entry name" value="RHODANESE_3"/>
    <property type="match status" value="1"/>
</dbReference>
<feature type="compositionally biased region" description="Polar residues" evidence="1">
    <location>
        <begin position="14"/>
        <end position="23"/>
    </location>
</feature>
<evidence type="ECO:0000313" key="4">
    <source>
        <dbReference type="EMBL" id="VVD96932.1"/>
    </source>
</evidence>
<evidence type="ECO:0000259" key="3">
    <source>
        <dbReference type="PROSITE" id="PS50206"/>
    </source>
</evidence>
<name>A0ABY6VWD5_9BURK</name>
<evidence type="ECO:0000313" key="5">
    <source>
        <dbReference type="Proteomes" id="UP000366065"/>
    </source>
</evidence>
<dbReference type="PANTHER" id="PTHR43031:SF18">
    <property type="entry name" value="RHODANESE-RELATED SULFURTRANSFERASES"/>
    <property type="match status" value="1"/>
</dbReference>
<comment type="caution">
    <text evidence="4">The sequence shown here is derived from an EMBL/GenBank/DDBJ whole genome shotgun (WGS) entry which is preliminary data.</text>
</comment>
<dbReference type="Proteomes" id="UP000366065">
    <property type="component" value="Unassembled WGS sequence"/>
</dbReference>
<dbReference type="PANTHER" id="PTHR43031">
    <property type="entry name" value="FAD-DEPENDENT OXIDOREDUCTASE"/>
    <property type="match status" value="1"/>
</dbReference>
<organism evidence="4 5">
    <name type="scientific">Pandoraea capi</name>
    <dbReference type="NCBI Taxonomy" id="2508286"/>
    <lineage>
        <taxon>Bacteria</taxon>
        <taxon>Pseudomonadati</taxon>
        <taxon>Pseudomonadota</taxon>
        <taxon>Betaproteobacteria</taxon>
        <taxon>Burkholderiales</taxon>
        <taxon>Burkholderiaceae</taxon>
        <taxon>Pandoraea</taxon>
    </lineage>
</organism>
<dbReference type="SMART" id="SM00450">
    <property type="entry name" value="RHOD"/>
    <property type="match status" value="1"/>
</dbReference>
<reference evidence="4 5" key="1">
    <citation type="submission" date="2019-08" db="EMBL/GenBank/DDBJ databases">
        <authorList>
            <person name="Peeters C."/>
        </authorList>
    </citation>
    <scope>NUCLEOTIDE SEQUENCE [LARGE SCALE GENOMIC DNA]</scope>
    <source>
        <strain evidence="4 5">LMG 20602</strain>
    </source>
</reference>
<feature type="region of interest" description="Disordered" evidence="1">
    <location>
        <begin position="1"/>
        <end position="23"/>
    </location>
</feature>
<keyword evidence="2" id="KW-1133">Transmembrane helix</keyword>
<keyword evidence="5" id="KW-1185">Reference proteome</keyword>
<dbReference type="InterPro" id="IPR001763">
    <property type="entry name" value="Rhodanese-like_dom"/>
</dbReference>
<dbReference type="EMBL" id="CABPRV010000003">
    <property type="protein sequence ID" value="VVD96932.1"/>
    <property type="molecule type" value="Genomic_DNA"/>
</dbReference>
<gene>
    <name evidence="4" type="ORF">PCA20602_01934</name>
</gene>
<evidence type="ECO:0000256" key="1">
    <source>
        <dbReference type="SAM" id="MobiDB-lite"/>
    </source>
</evidence>
<evidence type="ECO:0000256" key="2">
    <source>
        <dbReference type="SAM" id="Phobius"/>
    </source>
</evidence>
<dbReference type="Gene3D" id="3.40.250.10">
    <property type="entry name" value="Rhodanese-like domain"/>
    <property type="match status" value="1"/>
</dbReference>
<dbReference type="SUPFAM" id="SSF52821">
    <property type="entry name" value="Rhodanese/Cell cycle control phosphatase"/>
    <property type="match status" value="1"/>
</dbReference>
<keyword evidence="2" id="KW-0812">Transmembrane</keyword>
<dbReference type="Pfam" id="PF00581">
    <property type="entry name" value="Rhodanese"/>
    <property type="match status" value="1"/>
</dbReference>
<accession>A0ABY6VWD5</accession>
<proteinExistence type="predicted"/>
<dbReference type="CDD" id="cd00158">
    <property type="entry name" value="RHOD"/>
    <property type="match status" value="1"/>
</dbReference>
<keyword evidence="2" id="KW-0472">Membrane</keyword>
<feature type="transmembrane region" description="Helical" evidence="2">
    <location>
        <begin position="53"/>
        <end position="74"/>
    </location>
</feature>